<name>A0ABT8J7Y9_9BACL</name>
<protein>
    <recommendedName>
        <fullName evidence="4">DUF4760 domain-containing protein</fullName>
    </recommendedName>
</protein>
<accession>A0ABT8J7Y9</accession>
<evidence type="ECO:0000313" key="2">
    <source>
        <dbReference type="EMBL" id="MDN4600662.1"/>
    </source>
</evidence>
<keyword evidence="1" id="KW-0472">Membrane</keyword>
<feature type="transmembrane region" description="Helical" evidence="1">
    <location>
        <begin position="6"/>
        <end position="28"/>
    </location>
</feature>
<gene>
    <name evidence="2" type="ORF">P5G61_05450</name>
</gene>
<keyword evidence="3" id="KW-1185">Reference proteome</keyword>
<evidence type="ECO:0000313" key="3">
    <source>
        <dbReference type="Proteomes" id="UP001174205"/>
    </source>
</evidence>
<evidence type="ECO:0008006" key="4">
    <source>
        <dbReference type="Google" id="ProtNLM"/>
    </source>
</evidence>
<organism evidence="2 3">
    <name type="scientific">Paenibacillus vandeheii</name>
    <dbReference type="NCBI Taxonomy" id="3035917"/>
    <lineage>
        <taxon>Bacteria</taxon>
        <taxon>Bacillati</taxon>
        <taxon>Bacillota</taxon>
        <taxon>Bacilli</taxon>
        <taxon>Bacillales</taxon>
        <taxon>Paenibacillaceae</taxon>
        <taxon>Paenibacillus</taxon>
    </lineage>
</organism>
<keyword evidence="1" id="KW-0812">Transmembrane</keyword>
<dbReference type="RefSeq" id="WP_285075061.1">
    <property type="nucleotide sequence ID" value="NZ_JAROCD010000002.1"/>
</dbReference>
<comment type="caution">
    <text evidence="2">The sequence shown here is derived from an EMBL/GenBank/DDBJ whole genome shotgun (WGS) entry which is preliminary data.</text>
</comment>
<sequence>MADAQWLGNAITALATISASALTFYGAYMISKNNQKNDNSKFQKQIEWEREKLEKEVNRKEYIDKLKIYNKVLKVDGEVMIVTSYPEEFDFNNYHEKVRPLLFEEYHLLDQDIKVIVREIDGIITLSNFYEEVQKEHNEKLMKLYFKLIEKIDNHYKR</sequence>
<dbReference type="Proteomes" id="UP001174205">
    <property type="component" value="Unassembled WGS sequence"/>
</dbReference>
<evidence type="ECO:0000256" key="1">
    <source>
        <dbReference type="SAM" id="Phobius"/>
    </source>
</evidence>
<keyword evidence="1" id="KW-1133">Transmembrane helix</keyword>
<dbReference type="EMBL" id="JAROCD010000002">
    <property type="protein sequence ID" value="MDN4600662.1"/>
    <property type="molecule type" value="Genomic_DNA"/>
</dbReference>
<reference evidence="2" key="1">
    <citation type="submission" date="2023-03" db="EMBL/GenBank/DDBJ databases">
        <title>MT1 and MT2 Draft Genomes of Novel Species.</title>
        <authorList>
            <person name="Venkateswaran K."/>
        </authorList>
    </citation>
    <scope>NUCLEOTIDE SEQUENCE</scope>
    <source>
        <strain evidence="2">F6_3S_P_1C</strain>
    </source>
</reference>
<proteinExistence type="predicted"/>